<dbReference type="CDD" id="cd00158">
    <property type="entry name" value="RHOD"/>
    <property type="match status" value="3"/>
</dbReference>
<keyword evidence="1" id="KW-0732">Signal</keyword>
<name>A0ABT4YQ44_9VIBR</name>
<evidence type="ECO:0000259" key="2">
    <source>
        <dbReference type="PROSITE" id="PS50206"/>
    </source>
</evidence>
<feature type="domain" description="Rhodanese" evidence="2">
    <location>
        <begin position="340"/>
        <end position="415"/>
    </location>
</feature>
<evidence type="ECO:0000313" key="4">
    <source>
        <dbReference type="Proteomes" id="UP001210678"/>
    </source>
</evidence>
<dbReference type="Gene3D" id="3.40.250.10">
    <property type="entry name" value="Rhodanese-like domain"/>
    <property type="match status" value="3"/>
</dbReference>
<feature type="domain" description="Rhodanese" evidence="2">
    <location>
        <begin position="110"/>
        <end position="202"/>
    </location>
</feature>
<feature type="chain" id="PRO_5045053617" evidence="1">
    <location>
        <begin position="21"/>
        <end position="428"/>
    </location>
</feature>
<dbReference type="EMBL" id="JAQLOI010000001">
    <property type="protein sequence ID" value="MDB1123679.1"/>
    <property type="molecule type" value="Genomic_DNA"/>
</dbReference>
<sequence length="428" mass="46898">MLKHSLIITSLLFAPMSLMAEEVVGKVQSISTNAKVIQYLNPKTKEVTVIKFTDQTKLVDAESFKDLTVNTKFKATIDENGVATKIKRVLVKLPAEQVIDTDTLSELLDEGEPVFIGDARPLNVYNVGHIPTSKATPSNKLKENLNWLPKDKDALIVFYCGGVTCPLSPAALKIAMANGYTNVKAYVEGFPAWKGEVYPAHVNADWVKKNLDKHHVILDVRANPAMSVKGAVTLPSEELSAMHEKMNKEKVPTNKRTIFNLRDKKAPIIIVANTADADEAIEAYEVLTFWKFKNVVILKEGMEGWAAAKLPEDKVATELVYEKKLAKGAVEESVFVKAAKEGTAMIIDVRDAGEVNHGAVKGSVNIPLGELDQNLAKIPKDKLVILHCVGGARASLGYTLLTKKGYTNVKFLNDTFADVAKDNGIELM</sequence>
<comment type="caution">
    <text evidence="3">The sequence shown here is derived from an EMBL/GenBank/DDBJ whole genome shotgun (WGS) entry which is preliminary data.</text>
</comment>
<dbReference type="PANTHER" id="PTHR43031:SF1">
    <property type="entry name" value="PYRIDINE NUCLEOTIDE-DISULPHIDE OXIDOREDUCTASE"/>
    <property type="match status" value="1"/>
</dbReference>
<proteinExistence type="predicted"/>
<dbReference type="InterPro" id="IPR050229">
    <property type="entry name" value="GlpE_sulfurtransferase"/>
</dbReference>
<dbReference type="SMART" id="SM00450">
    <property type="entry name" value="RHOD"/>
    <property type="match status" value="3"/>
</dbReference>
<dbReference type="PANTHER" id="PTHR43031">
    <property type="entry name" value="FAD-DEPENDENT OXIDOREDUCTASE"/>
    <property type="match status" value="1"/>
</dbReference>
<evidence type="ECO:0000313" key="3">
    <source>
        <dbReference type="EMBL" id="MDB1123679.1"/>
    </source>
</evidence>
<dbReference type="Proteomes" id="UP001210678">
    <property type="component" value="Unassembled WGS sequence"/>
</dbReference>
<dbReference type="SUPFAM" id="SSF52821">
    <property type="entry name" value="Rhodanese/Cell cycle control phosphatase"/>
    <property type="match status" value="3"/>
</dbReference>
<feature type="signal peptide" evidence="1">
    <location>
        <begin position="1"/>
        <end position="20"/>
    </location>
</feature>
<dbReference type="InterPro" id="IPR036873">
    <property type="entry name" value="Rhodanese-like_dom_sf"/>
</dbReference>
<reference evidence="3 4" key="1">
    <citation type="submission" date="2023-01" db="EMBL/GenBank/DDBJ databases">
        <title>Vibrio sp. KJ40-1 sp.nov, isolated from marine algae.</title>
        <authorList>
            <person name="Butt M."/>
            <person name="Kim J.M.J."/>
            <person name="Jeon C.O.C."/>
        </authorList>
    </citation>
    <scope>NUCLEOTIDE SEQUENCE [LARGE SCALE GENOMIC DNA]</scope>
    <source>
        <strain evidence="3 4">KJ40-1</strain>
    </source>
</reference>
<organism evidence="3 4">
    <name type="scientific">Vibrio algarum</name>
    <dbReference type="NCBI Taxonomy" id="3020714"/>
    <lineage>
        <taxon>Bacteria</taxon>
        <taxon>Pseudomonadati</taxon>
        <taxon>Pseudomonadota</taxon>
        <taxon>Gammaproteobacteria</taxon>
        <taxon>Vibrionales</taxon>
        <taxon>Vibrionaceae</taxon>
        <taxon>Vibrio</taxon>
    </lineage>
</organism>
<keyword evidence="4" id="KW-1185">Reference proteome</keyword>
<dbReference type="PROSITE" id="PS50206">
    <property type="entry name" value="RHODANESE_3"/>
    <property type="match status" value="3"/>
</dbReference>
<dbReference type="Pfam" id="PF00581">
    <property type="entry name" value="Rhodanese"/>
    <property type="match status" value="3"/>
</dbReference>
<accession>A0ABT4YQ44</accession>
<gene>
    <name evidence="3" type="ORF">PGX00_08410</name>
</gene>
<dbReference type="RefSeq" id="WP_272135235.1">
    <property type="nucleotide sequence ID" value="NZ_JAQLOI010000001.1"/>
</dbReference>
<dbReference type="InterPro" id="IPR001763">
    <property type="entry name" value="Rhodanese-like_dom"/>
</dbReference>
<feature type="domain" description="Rhodanese" evidence="2">
    <location>
        <begin position="211"/>
        <end position="314"/>
    </location>
</feature>
<evidence type="ECO:0000256" key="1">
    <source>
        <dbReference type="SAM" id="SignalP"/>
    </source>
</evidence>
<protein>
    <submittedName>
        <fullName evidence="3">Rhodanese-like domain-containing protein</fullName>
    </submittedName>
</protein>